<dbReference type="PROSITE" id="PS51278">
    <property type="entry name" value="GATASE_TYPE_2"/>
    <property type="match status" value="1"/>
</dbReference>
<dbReference type="OrthoDB" id="9763290at2"/>
<dbReference type="InterPro" id="IPR017932">
    <property type="entry name" value="GATase_2_dom"/>
</dbReference>
<dbReference type="InterPro" id="IPR051786">
    <property type="entry name" value="ASN_synthetase/amidase"/>
</dbReference>
<dbReference type="GO" id="GO:0006529">
    <property type="term" value="P:asparagine biosynthetic process"/>
    <property type="evidence" value="ECO:0007669"/>
    <property type="project" value="UniProtKB-KW"/>
</dbReference>
<keyword evidence="8" id="KW-0028">Amino-acid biosynthesis</keyword>
<dbReference type="GO" id="GO:0005524">
    <property type="term" value="F:ATP binding"/>
    <property type="evidence" value="ECO:0007669"/>
    <property type="project" value="UniProtKB-KW"/>
</dbReference>
<dbReference type="CDD" id="cd00712">
    <property type="entry name" value="AsnB"/>
    <property type="match status" value="1"/>
</dbReference>
<dbReference type="AlphaFoldDB" id="A0A1H4CPQ1"/>
<evidence type="ECO:0000256" key="1">
    <source>
        <dbReference type="ARBA" id="ARBA00005187"/>
    </source>
</evidence>
<evidence type="ECO:0000256" key="3">
    <source>
        <dbReference type="ARBA" id="ARBA00012737"/>
    </source>
</evidence>
<keyword evidence="8" id="KW-0061">Asparagine biosynthesis</keyword>
<evidence type="ECO:0000259" key="10">
    <source>
        <dbReference type="PROSITE" id="PS51278"/>
    </source>
</evidence>
<feature type="binding site" evidence="9">
    <location>
        <position position="99"/>
    </location>
    <ligand>
        <name>L-glutamine</name>
        <dbReference type="ChEBI" id="CHEBI:58359"/>
    </ligand>
</feature>
<keyword evidence="4 9" id="KW-0547">Nucleotide-binding</keyword>
<dbReference type="NCBIfam" id="TIGR01536">
    <property type="entry name" value="asn_synth_AEB"/>
    <property type="match status" value="1"/>
</dbReference>
<dbReference type="EMBL" id="FNRQ01000002">
    <property type="protein sequence ID" value="SEA62396.1"/>
    <property type="molecule type" value="Genomic_DNA"/>
</dbReference>
<dbReference type="Pfam" id="PF00733">
    <property type="entry name" value="Asn_synthase"/>
    <property type="match status" value="1"/>
</dbReference>
<accession>A0A1H4CPQ1</accession>
<dbReference type="Gene3D" id="3.60.20.10">
    <property type="entry name" value="Glutamine Phosphoribosylpyrophosphate, subunit 1, domain 1"/>
    <property type="match status" value="1"/>
</dbReference>
<dbReference type="GO" id="GO:0005829">
    <property type="term" value="C:cytosol"/>
    <property type="evidence" value="ECO:0007669"/>
    <property type="project" value="TreeGrafter"/>
</dbReference>
<dbReference type="RefSeq" id="WP_090532022.1">
    <property type="nucleotide sequence ID" value="NZ_FNRQ01000002.1"/>
</dbReference>
<keyword evidence="6 8" id="KW-0315">Glutamine amidotransferase</keyword>
<evidence type="ECO:0000313" key="12">
    <source>
        <dbReference type="Proteomes" id="UP000198638"/>
    </source>
</evidence>
<comment type="pathway">
    <text evidence="1">Amino-acid biosynthesis; L-asparagine biosynthesis; L-asparagine from L-aspartate (L-Gln route): step 1/1.</text>
</comment>
<dbReference type="PANTHER" id="PTHR43284:SF1">
    <property type="entry name" value="ASPARAGINE SYNTHETASE"/>
    <property type="match status" value="1"/>
</dbReference>
<dbReference type="CDD" id="cd01991">
    <property type="entry name" value="Asn_synthase_B_C"/>
    <property type="match status" value="1"/>
</dbReference>
<evidence type="ECO:0000256" key="7">
    <source>
        <dbReference type="ARBA" id="ARBA00048741"/>
    </source>
</evidence>
<evidence type="ECO:0000256" key="8">
    <source>
        <dbReference type="PIRSR" id="PIRSR001589-1"/>
    </source>
</evidence>
<dbReference type="SUPFAM" id="SSF56235">
    <property type="entry name" value="N-terminal nucleophile aminohydrolases (Ntn hydrolases)"/>
    <property type="match status" value="1"/>
</dbReference>
<dbReference type="GO" id="GO:0004066">
    <property type="term" value="F:asparagine synthase (glutamine-hydrolyzing) activity"/>
    <property type="evidence" value="ECO:0007669"/>
    <property type="project" value="UniProtKB-EC"/>
</dbReference>
<organism evidence="11 12">
    <name type="scientific">Paraburkholderia sartisoli</name>
    <dbReference type="NCBI Taxonomy" id="83784"/>
    <lineage>
        <taxon>Bacteria</taxon>
        <taxon>Pseudomonadati</taxon>
        <taxon>Pseudomonadota</taxon>
        <taxon>Betaproteobacteria</taxon>
        <taxon>Burkholderiales</taxon>
        <taxon>Burkholderiaceae</taxon>
        <taxon>Paraburkholderia</taxon>
    </lineage>
</organism>
<feature type="domain" description="Glutamine amidotransferase type-2" evidence="10">
    <location>
        <begin position="2"/>
        <end position="212"/>
    </location>
</feature>
<comment type="similarity">
    <text evidence="2">Belongs to the asparagine synthetase family.</text>
</comment>
<dbReference type="InterPro" id="IPR033738">
    <property type="entry name" value="AsnB_N"/>
</dbReference>
<name>A0A1H4CPQ1_9BURK</name>
<feature type="binding site" evidence="9">
    <location>
        <begin position="369"/>
        <end position="370"/>
    </location>
    <ligand>
        <name>ATP</name>
        <dbReference type="ChEBI" id="CHEBI:30616"/>
    </ligand>
</feature>
<reference evidence="12" key="1">
    <citation type="submission" date="2016-10" db="EMBL/GenBank/DDBJ databases">
        <authorList>
            <person name="Varghese N."/>
            <person name="Submissions S."/>
        </authorList>
    </citation>
    <scope>NUCLEOTIDE SEQUENCE [LARGE SCALE GENOMIC DNA]</scope>
    <source>
        <strain evidence="12">LMG 24000</strain>
    </source>
</reference>
<evidence type="ECO:0000313" key="11">
    <source>
        <dbReference type="EMBL" id="SEA62396.1"/>
    </source>
</evidence>
<dbReference type="PIRSF" id="PIRSF001589">
    <property type="entry name" value="Asn_synthetase_glu-h"/>
    <property type="match status" value="1"/>
</dbReference>
<sequence length="638" mass="71088">MCGIVGYSGFDRASLNLRALTNVQGHRGPDDRGEIVFEADRVGLAHLRLAIQDLTEAGHQPMMTQSGSTVIVYNGEIYNTPELAAELRQDGIQFRGHSDTEVLLYLYEKYGEDMLSRLNGIFAFAIWDKRKSHLFVARDHLGVKPFYYVADGARFAFASEMKVLLRGGIADRALDPQAVLSHLGYLWSPGGSTLVASVKKLEPGHAMIVKEGRVLRNWRYYDLPFDQPLLDLSENDAADLVAEKVDAAVRRQLLSDVPVGAFLSGGLDSSAVVACARRALPNTRIQCFTISVRDGSVADEGFASDLPYARSVAEHLDVDLHTVEVGPEMVDRLAEMIYYLDEPTADPAALNALFISELARQHGITVLLSGSGGDDIFTGYRRHYALQQERYWSWLPQSARRMLATASGALPVSSPALRRVGKALQYVDKSPAERLAGYFMWLGPAAALNLLDRDFAASLSPVSLTQPLLTSLKQLPPGVSGLNQMLYLECKHFLADHNLNYTDKMGMAAGIEVRVPLLDLELVDLAARLPLNFKQRGREGKWIFKRAMERLLPRDVIYRPKTGFGVPLRAWLQTRLRPLVDDVLSPESIRRRGIFNASAVEALRHADRERRVDGTYPIFALVCMELWCRQYLDGRYPV</sequence>
<evidence type="ECO:0000256" key="4">
    <source>
        <dbReference type="ARBA" id="ARBA00022741"/>
    </source>
</evidence>
<keyword evidence="12" id="KW-1185">Reference proteome</keyword>
<dbReference type="Pfam" id="PF13537">
    <property type="entry name" value="GATase_7"/>
    <property type="match status" value="1"/>
</dbReference>
<dbReference type="Proteomes" id="UP000198638">
    <property type="component" value="Unassembled WGS sequence"/>
</dbReference>
<dbReference type="Gene3D" id="3.40.50.620">
    <property type="entry name" value="HUPs"/>
    <property type="match status" value="1"/>
</dbReference>
<evidence type="ECO:0000256" key="5">
    <source>
        <dbReference type="ARBA" id="ARBA00022840"/>
    </source>
</evidence>
<evidence type="ECO:0000256" key="2">
    <source>
        <dbReference type="ARBA" id="ARBA00005752"/>
    </source>
</evidence>
<dbReference type="EC" id="6.3.5.4" evidence="3"/>
<proteinExistence type="inferred from homology"/>
<gene>
    <name evidence="11" type="ORF">SAMN05192564_102418</name>
</gene>
<dbReference type="STRING" id="83784.SAMN05192564_102418"/>
<dbReference type="InterPro" id="IPR014729">
    <property type="entry name" value="Rossmann-like_a/b/a_fold"/>
</dbReference>
<feature type="active site" description="For GATase activity" evidence="8">
    <location>
        <position position="2"/>
    </location>
</feature>
<dbReference type="InterPro" id="IPR006426">
    <property type="entry name" value="Asn_synth_AEB"/>
</dbReference>
<evidence type="ECO:0000256" key="9">
    <source>
        <dbReference type="PIRSR" id="PIRSR001589-2"/>
    </source>
</evidence>
<dbReference type="InterPro" id="IPR001962">
    <property type="entry name" value="Asn_synthase"/>
</dbReference>
<evidence type="ECO:0000256" key="6">
    <source>
        <dbReference type="ARBA" id="ARBA00022962"/>
    </source>
</evidence>
<feature type="binding site" evidence="9">
    <location>
        <position position="297"/>
    </location>
    <ligand>
        <name>ATP</name>
        <dbReference type="ChEBI" id="CHEBI:30616"/>
    </ligand>
</feature>
<dbReference type="PANTHER" id="PTHR43284">
    <property type="entry name" value="ASPARAGINE SYNTHETASE (GLUTAMINE-HYDROLYZING)"/>
    <property type="match status" value="1"/>
</dbReference>
<dbReference type="InterPro" id="IPR029055">
    <property type="entry name" value="Ntn_hydrolases_N"/>
</dbReference>
<comment type="catalytic activity">
    <reaction evidence="7">
        <text>L-aspartate + L-glutamine + ATP + H2O = L-asparagine + L-glutamate + AMP + diphosphate + H(+)</text>
        <dbReference type="Rhea" id="RHEA:12228"/>
        <dbReference type="ChEBI" id="CHEBI:15377"/>
        <dbReference type="ChEBI" id="CHEBI:15378"/>
        <dbReference type="ChEBI" id="CHEBI:29985"/>
        <dbReference type="ChEBI" id="CHEBI:29991"/>
        <dbReference type="ChEBI" id="CHEBI:30616"/>
        <dbReference type="ChEBI" id="CHEBI:33019"/>
        <dbReference type="ChEBI" id="CHEBI:58048"/>
        <dbReference type="ChEBI" id="CHEBI:58359"/>
        <dbReference type="ChEBI" id="CHEBI:456215"/>
        <dbReference type="EC" id="6.3.5.4"/>
    </reaction>
</comment>
<dbReference type="SUPFAM" id="SSF52402">
    <property type="entry name" value="Adenine nucleotide alpha hydrolases-like"/>
    <property type="match status" value="1"/>
</dbReference>
<protein>
    <recommendedName>
        <fullName evidence="3">asparagine synthase (glutamine-hydrolyzing)</fullName>
        <ecNumber evidence="3">6.3.5.4</ecNumber>
    </recommendedName>
</protein>
<keyword evidence="5 9" id="KW-0067">ATP-binding</keyword>